<gene>
    <name evidence="7" type="primary">pgl</name>
    <name evidence="9" type="ORF">BSZ39_08045</name>
</gene>
<keyword evidence="7" id="KW-0378">Hydrolase</keyword>
<comment type="catalytic activity">
    <reaction evidence="1 7">
        <text>6-phospho-D-glucono-1,5-lactone + H2O = 6-phospho-D-gluconate + H(+)</text>
        <dbReference type="Rhea" id="RHEA:12556"/>
        <dbReference type="ChEBI" id="CHEBI:15377"/>
        <dbReference type="ChEBI" id="CHEBI:15378"/>
        <dbReference type="ChEBI" id="CHEBI:57955"/>
        <dbReference type="ChEBI" id="CHEBI:58759"/>
        <dbReference type="EC" id="3.1.1.31"/>
    </reaction>
</comment>
<dbReference type="SUPFAM" id="SSF100950">
    <property type="entry name" value="NagB/RpiA/CoA transferase-like"/>
    <property type="match status" value="1"/>
</dbReference>
<dbReference type="EMBL" id="MQVR01000044">
    <property type="protein sequence ID" value="OKL53713.1"/>
    <property type="molecule type" value="Genomic_DNA"/>
</dbReference>
<evidence type="ECO:0000256" key="4">
    <source>
        <dbReference type="ARBA" id="ARBA00010662"/>
    </source>
</evidence>
<dbReference type="GO" id="GO:0005975">
    <property type="term" value="P:carbohydrate metabolic process"/>
    <property type="evidence" value="ECO:0007669"/>
    <property type="project" value="UniProtKB-UniRule"/>
</dbReference>
<comment type="similarity">
    <text evidence="4 7">Belongs to the glucosamine/galactosamine-6-phosphate isomerase family. 6-phosphogluconolactonase subfamily.</text>
</comment>
<evidence type="ECO:0000313" key="10">
    <source>
        <dbReference type="Proteomes" id="UP000185628"/>
    </source>
</evidence>
<evidence type="ECO:0000313" key="9">
    <source>
        <dbReference type="EMBL" id="OKL53713.1"/>
    </source>
</evidence>
<dbReference type="PANTHER" id="PTHR11054:SF0">
    <property type="entry name" value="6-PHOSPHOGLUCONOLACTONASE"/>
    <property type="match status" value="1"/>
</dbReference>
<dbReference type="InterPro" id="IPR006148">
    <property type="entry name" value="Glc/Gal-6P_isomerase"/>
</dbReference>
<dbReference type="OrthoDB" id="9810967at2"/>
<dbReference type="Proteomes" id="UP000185628">
    <property type="component" value="Unassembled WGS sequence"/>
</dbReference>
<dbReference type="InterPro" id="IPR039104">
    <property type="entry name" value="6PGL"/>
</dbReference>
<comment type="function">
    <text evidence="2 7">Hydrolysis of 6-phosphogluconolactone to 6-phosphogluconate.</text>
</comment>
<evidence type="ECO:0000256" key="6">
    <source>
        <dbReference type="ARBA" id="ARBA00020337"/>
    </source>
</evidence>
<dbReference type="UniPathway" id="UPA00115">
    <property type="reaction ID" value="UER00409"/>
</dbReference>
<evidence type="ECO:0000256" key="5">
    <source>
        <dbReference type="ARBA" id="ARBA00013198"/>
    </source>
</evidence>
<dbReference type="Gene3D" id="3.40.50.1360">
    <property type="match status" value="1"/>
</dbReference>
<comment type="caution">
    <text evidence="9">The sequence shown here is derived from an EMBL/GenBank/DDBJ whole genome shotgun (WGS) entry which is preliminary data.</text>
</comment>
<organism evidence="9 10">
    <name type="scientific">Bowdeniella nasicola</name>
    <dbReference type="NCBI Taxonomy" id="208480"/>
    <lineage>
        <taxon>Bacteria</taxon>
        <taxon>Bacillati</taxon>
        <taxon>Actinomycetota</taxon>
        <taxon>Actinomycetes</taxon>
        <taxon>Actinomycetales</taxon>
        <taxon>Actinomycetaceae</taxon>
        <taxon>Bowdeniella</taxon>
    </lineage>
</organism>
<dbReference type="AlphaFoldDB" id="A0A1Q5Q1G8"/>
<protein>
    <recommendedName>
        <fullName evidence="6 7">6-phosphogluconolactonase</fullName>
        <shortName evidence="7">6PGL</shortName>
        <ecNumber evidence="5 7">3.1.1.31</ecNumber>
    </recommendedName>
</protein>
<feature type="domain" description="Glucosamine/galactosamine-6-phosphate isomerase" evidence="8">
    <location>
        <begin position="14"/>
        <end position="205"/>
    </location>
</feature>
<evidence type="ECO:0000256" key="7">
    <source>
        <dbReference type="RuleBase" id="RU365095"/>
    </source>
</evidence>
<evidence type="ECO:0000256" key="1">
    <source>
        <dbReference type="ARBA" id="ARBA00000832"/>
    </source>
</evidence>
<sequence>MTATITWQTFPDGPAAARAAGERLVAAVNRALAERERADVVLTGGSLGIAMQRDLNGLPEECFGVHVWWGDERFVPLDSPDLNARQSSEVWGDSFVGAVAHLIMTPDSAPTPEEAAAAYTDQLVGVDFDIVFLGMGPDGHIASLFPGHEQVLATGVDVVSELASPKPPPQRVSMTGSRLRDTRELVLLFAGEQKHDAARHLLQGARLVENETGLDGVRTERLQVPEFSDAQLLEVPARLALTDVTSVLSDVSAADLLS</sequence>
<evidence type="ECO:0000256" key="3">
    <source>
        <dbReference type="ARBA" id="ARBA00004961"/>
    </source>
</evidence>
<dbReference type="GO" id="GO:0017057">
    <property type="term" value="F:6-phosphogluconolactonase activity"/>
    <property type="evidence" value="ECO:0007669"/>
    <property type="project" value="UniProtKB-UniRule"/>
</dbReference>
<accession>A0A1Q5Q1G8</accession>
<keyword evidence="10" id="KW-1185">Reference proteome</keyword>
<evidence type="ECO:0000256" key="2">
    <source>
        <dbReference type="ARBA" id="ARBA00002681"/>
    </source>
</evidence>
<name>A0A1Q5Q1G8_9ACTO</name>
<comment type="pathway">
    <text evidence="3 7">Carbohydrate degradation; pentose phosphate pathway; D-ribulose 5-phosphate from D-glucose 6-phosphate (oxidative stage): step 2/3.</text>
</comment>
<dbReference type="GO" id="GO:0006098">
    <property type="term" value="P:pentose-phosphate shunt"/>
    <property type="evidence" value="ECO:0007669"/>
    <property type="project" value="UniProtKB-UniPathway"/>
</dbReference>
<dbReference type="PANTHER" id="PTHR11054">
    <property type="entry name" value="6-PHOSPHOGLUCONOLACTONASE"/>
    <property type="match status" value="1"/>
</dbReference>
<dbReference type="InterPro" id="IPR037171">
    <property type="entry name" value="NagB/RpiA_transferase-like"/>
</dbReference>
<dbReference type="InterPro" id="IPR005900">
    <property type="entry name" value="6-phosphogluconolactonase_DevB"/>
</dbReference>
<reference evidence="10" key="1">
    <citation type="submission" date="2016-12" db="EMBL/GenBank/DDBJ databases">
        <authorList>
            <person name="Meng X."/>
        </authorList>
    </citation>
    <scope>NUCLEOTIDE SEQUENCE [LARGE SCALE GENOMIC DNA]</scope>
    <source>
        <strain evidence="10">DSM 19116</strain>
    </source>
</reference>
<dbReference type="NCBIfam" id="TIGR01198">
    <property type="entry name" value="pgl"/>
    <property type="match status" value="1"/>
</dbReference>
<dbReference type="CDD" id="cd01400">
    <property type="entry name" value="6PGL"/>
    <property type="match status" value="1"/>
</dbReference>
<evidence type="ECO:0000259" key="8">
    <source>
        <dbReference type="Pfam" id="PF01182"/>
    </source>
</evidence>
<proteinExistence type="inferred from homology"/>
<dbReference type="RefSeq" id="WP_073716839.1">
    <property type="nucleotide sequence ID" value="NZ_MQVR01000044.1"/>
</dbReference>
<dbReference type="EC" id="3.1.1.31" evidence="5 7"/>
<dbReference type="Pfam" id="PF01182">
    <property type="entry name" value="Glucosamine_iso"/>
    <property type="match status" value="1"/>
</dbReference>